<name>A0ACC4DV73_PURLI</name>
<evidence type="ECO:0000313" key="2">
    <source>
        <dbReference type="Proteomes" id="UP001638806"/>
    </source>
</evidence>
<accession>A0ACC4DV73</accession>
<keyword evidence="2" id="KW-1185">Reference proteome</keyword>
<reference evidence="1" key="1">
    <citation type="submission" date="2024-12" db="EMBL/GenBank/DDBJ databases">
        <title>Comparative genomics and development of molecular markers within Purpureocillium lilacinum and among Purpureocillium species.</title>
        <authorList>
            <person name="Yeh Z.-Y."/>
            <person name="Ni N.-T."/>
            <person name="Lo P.-H."/>
            <person name="Mushyakhwo K."/>
            <person name="Lin C.-F."/>
            <person name="Nai Y.-S."/>
        </authorList>
    </citation>
    <scope>NUCLEOTIDE SEQUENCE</scope>
    <source>
        <strain evidence="1">NCHU-NPUST-175</strain>
    </source>
</reference>
<organism evidence="1 2">
    <name type="scientific">Purpureocillium lilacinum</name>
    <name type="common">Paecilomyces lilacinus</name>
    <dbReference type="NCBI Taxonomy" id="33203"/>
    <lineage>
        <taxon>Eukaryota</taxon>
        <taxon>Fungi</taxon>
        <taxon>Dikarya</taxon>
        <taxon>Ascomycota</taxon>
        <taxon>Pezizomycotina</taxon>
        <taxon>Sordariomycetes</taxon>
        <taxon>Hypocreomycetidae</taxon>
        <taxon>Hypocreales</taxon>
        <taxon>Ophiocordycipitaceae</taxon>
        <taxon>Purpureocillium</taxon>
    </lineage>
</organism>
<proteinExistence type="predicted"/>
<sequence>MKISIATLALIQGLALATPMGTRTSRSVARIEQRNAAPTTTGAAPTNPAEVPDTAISHNKESDRVGSGNKLADDELADDEITDNELPDDELSDDTRSSSHPSPHSTETSNPDSEADSPFYFRGRHPFDKGEDTDDEIPELPAFDRGKIKVNEALTDGVPNNELSQSKPPQNKLPRSELSDSKPPTTIAEITNVP</sequence>
<protein>
    <submittedName>
        <fullName evidence="1">Uncharacterized protein</fullName>
    </submittedName>
</protein>
<dbReference type="EMBL" id="JBGNUJ010000004">
    <property type="protein sequence ID" value="KAL3959998.1"/>
    <property type="molecule type" value="Genomic_DNA"/>
</dbReference>
<evidence type="ECO:0000313" key="1">
    <source>
        <dbReference type="EMBL" id="KAL3959998.1"/>
    </source>
</evidence>
<dbReference type="Proteomes" id="UP001638806">
    <property type="component" value="Unassembled WGS sequence"/>
</dbReference>
<comment type="caution">
    <text evidence="1">The sequence shown here is derived from an EMBL/GenBank/DDBJ whole genome shotgun (WGS) entry which is preliminary data.</text>
</comment>
<gene>
    <name evidence="1" type="ORF">ACCO45_005115</name>
</gene>